<dbReference type="AlphaFoldDB" id="E9S8Z5"/>
<accession>E9S8Z5</accession>
<dbReference type="EMBL" id="ADKM02000031">
    <property type="protein sequence ID" value="EGC04282.1"/>
    <property type="molecule type" value="Genomic_DNA"/>
</dbReference>
<organism evidence="1 2">
    <name type="scientific">Ruminococcus albus 8</name>
    <dbReference type="NCBI Taxonomy" id="246199"/>
    <lineage>
        <taxon>Bacteria</taxon>
        <taxon>Bacillati</taxon>
        <taxon>Bacillota</taxon>
        <taxon>Clostridia</taxon>
        <taxon>Eubacteriales</taxon>
        <taxon>Oscillospiraceae</taxon>
        <taxon>Ruminococcus</taxon>
    </lineage>
</organism>
<name>E9S8Z5_RUMAL</name>
<comment type="caution">
    <text evidence="1">The sequence shown here is derived from an EMBL/GenBank/DDBJ whole genome shotgun (WGS) entry which is preliminary data.</text>
</comment>
<protein>
    <submittedName>
        <fullName evidence="1">Uncharacterized protein</fullName>
    </submittedName>
</protein>
<evidence type="ECO:0000313" key="1">
    <source>
        <dbReference type="EMBL" id="EGC04282.1"/>
    </source>
</evidence>
<reference evidence="1 2" key="1">
    <citation type="submission" date="2011-02" db="EMBL/GenBank/DDBJ databases">
        <authorList>
            <person name="Nelson K.E."/>
            <person name="Sutton G."/>
            <person name="Torralba M."/>
            <person name="Durkin S."/>
            <person name="Harkins D."/>
            <person name="Montgomery R."/>
            <person name="Ziemer C."/>
            <person name="Klaassens E."/>
            <person name="Ocuiv P."/>
            <person name="Morrison M."/>
        </authorList>
    </citation>
    <scope>NUCLEOTIDE SEQUENCE [LARGE SCALE GENOMIC DNA]</scope>
    <source>
        <strain evidence="1 2">8</strain>
    </source>
</reference>
<proteinExistence type="predicted"/>
<gene>
    <name evidence="1" type="ORF">CUS_5640</name>
</gene>
<evidence type="ECO:0000313" key="2">
    <source>
        <dbReference type="Proteomes" id="UP000004259"/>
    </source>
</evidence>
<dbReference type="Proteomes" id="UP000004259">
    <property type="component" value="Unassembled WGS sequence"/>
</dbReference>
<sequence>MRSLQIGASIVMFHYNMTLIDLSRGFSALYEHVLKTLFFFP</sequence>
<keyword evidence="2" id="KW-1185">Reference proteome</keyword>